<dbReference type="GO" id="GO:0022857">
    <property type="term" value="F:transmembrane transporter activity"/>
    <property type="evidence" value="ECO:0007669"/>
    <property type="project" value="InterPro"/>
</dbReference>
<name>A0A0H2S524_9AGAM</name>
<dbReference type="AlphaFoldDB" id="A0A0H2S524"/>
<accession>A0A0H2S524</accession>
<feature type="transmembrane region" description="Helical" evidence="7">
    <location>
        <begin position="207"/>
        <end position="229"/>
    </location>
</feature>
<dbReference type="SUPFAM" id="SSF103473">
    <property type="entry name" value="MFS general substrate transporter"/>
    <property type="match status" value="1"/>
</dbReference>
<dbReference type="Proteomes" id="UP000053477">
    <property type="component" value="Unassembled WGS sequence"/>
</dbReference>
<dbReference type="Pfam" id="PF07690">
    <property type="entry name" value="MFS_1"/>
    <property type="match status" value="1"/>
</dbReference>
<dbReference type="InParanoid" id="A0A0H2S524"/>
<feature type="transmembrane region" description="Helical" evidence="7">
    <location>
        <begin position="241"/>
        <end position="260"/>
    </location>
</feature>
<evidence type="ECO:0000313" key="9">
    <source>
        <dbReference type="Proteomes" id="UP000053477"/>
    </source>
</evidence>
<feature type="transmembrane region" description="Helical" evidence="7">
    <location>
        <begin position="404"/>
        <end position="424"/>
    </location>
</feature>
<feature type="transmembrane region" description="Helical" evidence="7">
    <location>
        <begin position="466"/>
        <end position="486"/>
    </location>
</feature>
<organism evidence="8 9">
    <name type="scientific">Schizopora paradoxa</name>
    <dbReference type="NCBI Taxonomy" id="27342"/>
    <lineage>
        <taxon>Eukaryota</taxon>
        <taxon>Fungi</taxon>
        <taxon>Dikarya</taxon>
        <taxon>Basidiomycota</taxon>
        <taxon>Agaricomycotina</taxon>
        <taxon>Agaricomycetes</taxon>
        <taxon>Hymenochaetales</taxon>
        <taxon>Schizoporaceae</taxon>
        <taxon>Schizopora</taxon>
    </lineage>
</organism>
<sequence>MKSSERHKYTLLQSELPQSEEDLCLPGPSSLVMEDCYAVNELPQGNERGNSIDDEKKSSLGDQAGPESTEYITGSIRDLDVGLTLAVGHVNDSALDPAACGRLRRKLDWHILPLLCAVYTVQFIDKNSLASSSILGIIEDNHLSTDQFNNLNSAFYLGYLIFEWPQNWALQRMPVGKWITFNLFVWCCFLGLHPICHNYGGLFTLRFLLGASEGCMTTGLMLVISMFYTRTEIGERIGWTYQFNGLAQIISGFISFAAFHASPTGHPNQWQWMMISLTIMTFIVFLLFVFFFPDNPTTAYFLSEEEKVIAVKRVQENQSGIETKRWKKYQFIEALKDIKTWLYFFWAAIALLQSGIGVQYSIVIKSFGFTTLQTTLLNIPSGAAQMIGIMMGCYALRRFPNSRAWIGIISFIPPAIACFMELFVPFSNRVAHLVGIYLINFSGSAGFIMILSWVTSTVSGHTKKMTTNAIFFVGYALGQLLCTQFWKQQYRPHNILPWSITLATYFIDMILILVIRQVLSSENKRRDELKAQAIASGASLAEFDDFAYVDTVDAKGNVIKARVEKAMLDLTDKENLAFRYVL</sequence>
<dbReference type="GO" id="GO:0016020">
    <property type="term" value="C:membrane"/>
    <property type="evidence" value="ECO:0007669"/>
    <property type="project" value="UniProtKB-SubCell"/>
</dbReference>
<dbReference type="Gene3D" id="1.20.1250.20">
    <property type="entry name" value="MFS general substrate transporter like domains"/>
    <property type="match status" value="1"/>
</dbReference>
<protein>
    <submittedName>
        <fullName evidence="8">MFS general substrate transporter</fullName>
    </submittedName>
</protein>
<keyword evidence="4 7" id="KW-1133">Transmembrane helix</keyword>
<dbReference type="FunCoup" id="A0A0H2S524">
    <property type="interactions" value="102"/>
</dbReference>
<keyword evidence="2" id="KW-0813">Transport</keyword>
<feature type="transmembrane region" description="Helical" evidence="7">
    <location>
        <begin position="341"/>
        <end position="364"/>
    </location>
</feature>
<dbReference type="OrthoDB" id="6730379at2759"/>
<feature type="transmembrane region" description="Helical" evidence="7">
    <location>
        <begin position="376"/>
        <end position="397"/>
    </location>
</feature>
<evidence type="ECO:0000256" key="1">
    <source>
        <dbReference type="ARBA" id="ARBA00004141"/>
    </source>
</evidence>
<evidence type="ECO:0000256" key="3">
    <source>
        <dbReference type="ARBA" id="ARBA00022692"/>
    </source>
</evidence>
<dbReference type="PANTHER" id="PTHR43791:SF63">
    <property type="entry name" value="HIGH AFFINITY CYSTEINE TRANSPORTER"/>
    <property type="match status" value="1"/>
</dbReference>
<dbReference type="EMBL" id="KQ085887">
    <property type="protein sequence ID" value="KLO19322.1"/>
    <property type="molecule type" value="Genomic_DNA"/>
</dbReference>
<feature type="region of interest" description="Disordered" evidence="6">
    <location>
        <begin position="43"/>
        <end position="67"/>
    </location>
</feature>
<gene>
    <name evidence="8" type="ORF">SCHPADRAFT_898895</name>
</gene>
<evidence type="ECO:0000256" key="7">
    <source>
        <dbReference type="SAM" id="Phobius"/>
    </source>
</evidence>
<feature type="compositionally biased region" description="Basic and acidic residues" evidence="6">
    <location>
        <begin position="50"/>
        <end position="59"/>
    </location>
</feature>
<keyword evidence="9" id="KW-1185">Reference proteome</keyword>
<dbReference type="PANTHER" id="PTHR43791">
    <property type="entry name" value="PERMEASE-RELATED"/>
    <property type="match status" value="1"/>
</dbReference>
<dbReference type="STRING" id="27342.A0A0H2S524"/>
<evidence type="ECO:0000256" key="4">
    <source>
        <dbReference type="ARBA" id="ARBA00022989"/>
    </source>
</evidence>
<evidence type="ECO:0000256" key="5">
    <source>
        <dbReference type="ARBA" id="ARBA00023136"/>
    </source>
</evidence>
<dbReference type="InterPro" id="IPR036259">
    <property type="entry name" value="MFS_trans_sf"/>
</dbReference>
<comment type="subcellular location">
    <subcellularLocation>
        <location evidence="1">Membrane</location>
        <topology evidence="1">Multi-pass membrane protein</topology>
    </subcellularLocation>
</comment>
<evidence type="ECO:0000313" key="8">
    <source>
        <dbReference type="EMBL" id="KLO19322.1"/>
    </source>
</evidence>
<proteinExistence type="predicted"/>
<feature type="transmembrane region" description="Helical" evidence="7">
    <location>
        <begin position="272"/>
        <end position="292"/>
    </location>
</feature>
<feature type="transmembrane region" description="Helical" evidence="7">
    <location>
        <begin position="430"/>
        <end position="454"/>
    </location>
</feature>
<dbReference type="InterPro" id="IPR011701">
    <property type="entry name" value="MFS"/>
</dbReference>
<reference evidence="8 9" key="1">
    <citation type="submission" date="2015-04" db="EMBL/GenBank/DDBJ databases">
        <title>Complete genome sequence of Schizopora paradoxa KUC8140, a cosmopolitan wood degrader in East Asia.</title>
        <authorList>
            <consortium name="DOE Joint Genome Institute"/>
            <person name="Min B."/>
            <person name="Park H."/>
            <person name="Jang Y."/>
            <person name="Kim J.-J."/>
            <person name="Kim K.H."/>
            <person name="Pangilinan J."/>
            <person name="Lipzen A."/>
            <person name="Riley R."/>
            <person name="Grigoriev I.V."/>
            <person name="Spatafora J.W."/>
            <person name="Choi I.-G."/>
        </authorList>
    </citation>
    <scope>NUCLEOTIDE SEQUENCE [LARGE SCALE GENOMIC DNA]</scope>
    <source>
        <strain evidence="8 9">KUC8140</strain>
    </source>
</reference>
<evidence type="ECO:0000256" key="2">
    <source>
        <dbReference type="ARBA" id="ARBA00022448"/>
    </source>
</evidence>
<evidence type="ECO:0000256" key="6">
    <source>
        <dbReference type="SAM" id="MobiDB-lite"/>
    </source>
</evidence>
<feature type="transmembrane region" description="Helical" evidence="7">
    <location>
        <begin position="498"/>
        <end position="519"/>
    </location>
</feature>
<keyword evidence="3 7" id="KW-0812">Transmembrane</keyword>
<feature type="transmembrane region" description="Helical" evidence="7">
    <location>
        <begin position="178"/>
        <end position="195"/>
    </location>
</feature>
<keyword evidence="5 7" id="KW-0472">Membrane</keyword>